<reference evidence="4" key="2">
    <citation type="submission" date="2015-01" db="EMBL/GenBank/DDBJ databases">
        <title>Evolutionary Origins and Diversification of the Mycorrhizal Mutualists.</title>
        <authorList>
            <consortium name="DOE Joint Genome Institute"/>
            <consortium name="Mycorrhizal Genomics Consortium"/>
            <person name="Kohler A."/>
            <person name="Kuo A."/>
            <person name="Nagy L.G."/>
            <person name="Floudas D."/>
            <person name="Copeland A."/>
            <person name="Barry K.W."/>
            <person name="Cichocki N."/>
            <person name="Veneault-Fourrey C."/>
            <person name="LaButti K."/>
            <person name="Lindquist E.A."/>
            <person name="Lipzen A."/>
            <person name="Lundell T."/>
            <person name="Morin E."/>
            <person name="Murat C."/>
            <person name="Riley R."/>
            <person name="Ohm R."/>
            <person name="Sun H."/>
            <person name="Tunlid A."/>
            <person name="Henrissat B."/>
            <person name="Grigoriev I.V."/>
            <person name="Hibbett D.S."/>
            <person name="Martin F."/>
        </authorList>
    </citation>
    <scope>NUCLEOTIDE SEQUENCE [LARGE SCALE GENOMIC DNA]</scope>
    <source>
        <strain evidence="4">Foug A</strain>
    </source>
</reference>
<feature type="domain" description="UBA" evidence="2">
    <location>
        <begin position="114"/>
        <end position="153"/>
    </location>
</feature>
<dbReference type="EMBL" id="KN822033">
    <property type="protein sequence ID" value="KIM63677.1"/>
    <property type="molecule type" value="Genomic_DNA"/>
</dbReference>
<reference evidence="3 4" key="1">
    <citation type="submission" date="2014-04" db="EMBL/GenBank/DDBJ databases">
        <authorList>
            <consortium name="DOE Joint Genome Institute"/>
            <person name="Kuo A."/>
            <person name="Kohler A."/>
            <person name="Nagy L.G."/>
            <person name="Floudas D."/>
            <person name="Copeland A."/>
            <person name="Barry K.W."/>
            <person name="Cichocki N."/>
            <person name="Veneault-Fourrey C."/>
            <person name="LaButti K."/>
            <person name="Lindquist E.A."/>
            <person name="Lipzen A."/>
            <person name="Lundell T."/>
            <person name="Morin E."/>
            <person name="Murat C."/>
            <person name="Sun H."/>
            <person name="Tunlid A."/>
            <person name="Henrissat B."/>
            <person name="Grigoriev I.V."/>
            <person name="Hibbett D.S."/>
            <person name="Martin F."/>
            <person name="Nordberg H.P."/>
            <person name="Cantor M.N."/>
            <person name="Hua S.X."/>
        </authorList>
    </citation>
    <scope>NUCLEOTIDE SEQUENCE [LARGE SCALE GENOMIC DNA]</scope>
    <source>
        <strain evidence="3 4">Foug A</strain>
    </source>
</reference>
<dbReference type="Proteomes" id="UP000053989">
    <property type="component" value="Unassembled WGS sequence"/>
</dbReference>
<dbReference type="Gene3D" id="1.10.8.10">
    <property type="entry name" value="DNA helicase RuvA subunit, C-terminal domain"/>
    <property type="match status" value="1"/>
</dbReference>
<dbReference type="InterPro" id="IPR009060">
    <property type="entry name" value="UBA-like_sf"/>
</dbReference>
<dbReference type="SUPFAM" id="SSF46934">
    <property type="entry name" value="UBA-like"/>
    <property type="match status" value="1"/>
</dbReference>
<feature type="compositionally biased region" description="Polar residues" evidence="1">
    <location>
        <begin position="107"/>
        <end position="116"/>
    </location>
</feature>
<dbReference type="PANTHER" id="PTHR15397">
    <property type="entry name" value="SODIUM-GLUCOSE COTRANSPORTER REGULATORY PROTEIN -RELATED"/>
    <property type="match status" value="1"/>
</dbReference>
<dbReference type="SMART" id="SM00165">
    <property type="entry name" value="UBA"/>
    <property type="match status" value="1"/>
</dbReference>
<dbReference type="PROSITE" id="PS50030">
    <property type="entry name" value="UBA"/>
    <property type="match status" value="1"/>
</dbReference>
<protein>
    <recommendedName>
        <fullName evidence="2">UBA domain-containing protein</fullName>
    </recommendedName>
</protein>
<evidence type="ECO:0000256" key="1">
    <source>
        <dbReference type="SAM" id="MobiDB-lite"/>
    </source>
</evidence>
<dbReference type="AlphaFoldDB" id="A0A0C3AFI4"/>
<name>A0A0C3AFI4_9AGAM</name>
<evidence type="ECO:0000313" key="3">
    <source>
        <dbReference type="EMBL" id="KIM63677.1"/>
    </source>
</evidence>
<evidence type="ECO:0000313" key="4">
    <source>
        <dbReference type="Proteomes" id="UP000053989"/>
    </source>
</evidence>
<feature type="region of interest" description="Disordered" evidence="1">
    <location>
        <begin position="37"/>
        <end position="116"/>
    </location>
</feature>
<organism evidence="3 4">
    <name type="scientific">Scleroderma citrinum Foug A</name>
    <dbReference type="NCBI Taxonomy" id="1036808"/>
    <lineage>
        <taxon>Eukaryota</taxon>
        <taxon>Fungi</taxon>
        <taxon>Dikarya</taxon>
        <taxon>Basidiomycota</taxon>
        <taxon>Agaricomycotina</taxon>
        <taxon>Agaricomycetes</taxon>
        <taxon>Agaricomycetidae</taxon>
        <taxon>Boletales</taxon>
        <taxon>Sclerodermatineae</taxon>
        <taxon>Sclerodermataceae</taxon>
        <taxon>Scleroderma</taxon>
    </lineage>
</organism>
<proteinExistence type="predicted"/>
<dbReference type="OrthoDB" id="1047367at2759"/>
<keyword evidence="4" id="KW-1185">Reference proteome</keyword>
<evidence type="ECO:0000259" key="2">
    <source>
        <dbReference type="PROSITE" id="PS50030"/>
    </source>
</evidence>
<sequence length="153" mass="16259">MLKAHQACIDLEKNVLRIQGREVLFLSEHELPEKARALDVIEDPHSPPATSTSTVETRSSTEHFASSSAQGHVRSPSSLGGSSFPGSGQRLGSTPPTSNTSGSHPNAGQSTSSRFPEKSIQTLMDLGVSKEEAIRLLETANGNVDVAASMLFF</sequence>
<dbReference type="PANTHER" id="PTHR15397:SF3">
    <property type="entry name" value="DNA DAMAGE INDUCIBLE 1 HOMOLOG 2"/>
    <property type="match status" value="1"/>
</dbReference>
<feature type="compositionally biased region" description="Low complexity" evidence="1">
    <location>
        <begin position="75"/>
        <end position="106"/>
    </location>
</feature>
<accession>A0A0C3AFI4</accession>
<dbReference type="InterPro" id="IPR015940">
    <property type="entry name" value="UBA"/>
</dbReference>
<dbReference type="HOGENOM" id="CLU_1971651_0_0_1"/>
<dbReference type="STRING" id="1036808.A0A0C3AFI4"/>
<dbReference type="InParanoid" id="A0A0C3AFI4"/>
<dbReference type="CDD" id="cd14310">
    <property type="entry name" value="UBA_cnDdi1_like"/>
    <property type="match status" value="1"/>
</dbReference>
<gene>
    <name evidence="3" type="ORF">SCLCIDRAFT_736570</name>
</gene>